<organism evidence="6 7">
    <name type="scientific">Pandoraea aquatica</name>
    <dbReference type="NCBI Taxonomy" id="2508290"/>
    <lineage>
        <taxon>Bacteria</taxon>
        <taxon>Pseudomonadati</taxon>
        <taxon>Pseudomonadota</taxon>
        <taxon>Betaproteobacteria</taxon>
        <taxon>Burkholderiales</taxon>
        <taxon>Burkholderiaceae</taxon>
        <taxon>Pandoraea</taxon>
    </lineage>
</organism>
<evidence type="ECO:0000256" key="1">
    <source>
        <dbReference type="ARBA" id="ARBA00022679"/>
    </source>
</evidence>
<proteinExistence type="predicted"/>
<keyword evidence="7" id="KW-1185">Reference proteome</keyword>
<dbReference type="EMBL" id="CABPSN010000001">
    <property type="protein sequence ID" value="VVD72031.1"/>
    <property type="molecule type" value="Genomic_DNA"/>
</dbReference>
<keyword evidence="3" id="KW-0547">Nucleotide-binding</keyword>
<dbReference type="RefSeq" id="WP_150574445.1">
    <property type="nucleotide sequence ID" value="NZ_CABPSN010000001.1"/>
</dbReference>
<gene>
    <name evidence="6" type="ORF">PAQ31011_00660</name>
</gene>
<dbReference type="Proteomes" id="UP000366819">
    <property type="component" value="Unassembled WGS sequence"/>
</dbReference>
<name>A0A5E4SA52_9BURK</name>
<feature type="domain" description="cGAS/DncV-like nucleotidyltransferase C-terminal helical" evidence="5">
    <location>
        <begin position="232"/>
        <end position="330"/>
    </location>
</feature>
<evidence type="ECO:0000313" key="7">
    <source>
        <dbReference type="Proteomes" id="UP000366819"/>
    </source>
</evidence>
<keyword evidence="1" id="KW-0808">Transferase</keyword>
<keyword evidence="4" id="KW-0051">Antiviral defense</keyword>
<dbReference type="Pfam" id="PF26305">
    <property type="entry name" value="CD_NTase_C"/>
    <property type="match status" value="1"/>
</dbReference>
<evidence type="ECO:0000313" key="6">
    <source>
        <dbReference type="EMBL" id="VVD72031.1"/>
    </source>
</evidence>
<accession>A0A5E4SA52</accession>
<sequence>MARDIQKRLQSLDARRRGNDRSEMTFDSAREVRAGVPTLESYQKRSASTEFTKYALGAMQAVGTEYTRIGVEEATRVGKQLAAGLEKLGIGVDFRLQGSVPCDIHIRGASDVDLLVLEDRYFRYDSDGVKAKRGEYRHPVSYDTLASLCNLRDQSEAILTDAYPAATVDTSGAKAIHLSGGSLRRDVDVVPSNWFDTIDYQRTGWEADRGVQILDKHARERIKNMPFRHIERITDRDRECGGGLKKAIRLCKNVKADAKNEGTNIGLSSFDIASMLWHADVPALTVGVAYELAILAEATRFADYLACNHDEARQLLVPDGSRAVFDAPEKLEALTLLSLELDDLSEKVTREQFPTLGKIPFQQINEALRKAHIAA</sequence>
<reference evidence="6 7" key="1">
    <citation type="submission" date="2019-08" db="EMBL/GenBank/DDBJ databases">
        <authorList>
            <person name="Peeters C."/>
        </authorList>
    </citation>
    <scope>NUCLEOTIDE SEQUENCE [LARGE SCALE GENOMIC DNA]</scope>
    <source>
        <strain evidence="6 7">LMG 31011</strain>
    </source>
</reference>
<protein>
    <recommendedName>
        <fullName evidence="5">cGAS/DncV-like nucleotidyltransferase C-terminal helical domain-containing protein</fullName>
    </recommendedName>
</protein>
<evidence type="ECO:0000256" key="4">
    <source>
        <dbReference type="ARBA" id="ARBA00023118"/>
    </source>
</evidence>
<dbReference type="OrthoDB" id="1082574at2"/>
<evidence type="ECO:0000256" key="3">
    <source>
        <dbReference type="ARBA" id="ARBA00022741"/>
    </source>
</evidence>
<keyword evidence="2" id="KW-0548">Nucleotidyltransferase</keyword>
<dbReference type="AlphaFoldDB" id="A0A5E4SA52"/>
<dbReference type="InterPro" id="IPR058909">
    <property type="entry name" value="CD_NTase_C"/>
</dbReference>
<evidence type="ECO:0000259" key="5">
    <source>
        <dbReference type="Pfam" id="PF26305"/>
    </source>
</evidence>
<evidence type="ECO:0000256" key="2">
    <source>
        <dbReference type="ARBA" id="ARBA00022695"/>
    </source>
</evidence>